<keyword evidence="7" id="KW-1185">Reference proteome</keyword>
<reference evidence="6" key="2">
    <citation type="submission" date="2020-09" db="EMBL/GenBank/DDBJ databases">
        <authorList>
            <person name="Sun Q."/>
            <person name="Ohkuma M."/>
        </authorList>
    </citation>
    <scope>NUCLEOTIDE SEQUENCE</scope>
    <source>
        <strain evidence="6">JCM 3086</strain>
    </source>
</reference>
<dbReference type="AlphaFoldDB" id="A0A917L0X8"/>
<keyword evidence="2" id="KW-0238">DNA-binding</keyword>
<proteinExistence type="predicted"/>
<dbReference type="CDD" id="cd07377">
    <property type="entry name" value="WHTH_GntR"/>
    <property type="match status" value="1"/>
</dbReference>
<evidence type="ECO:0000256" key="2">
    <source>
        <dbReference type="ARBA" id="ARBA00023125"/>
    </source>
</evidence>
<dbReference type="PROSITE" id="PS50949">
    <property type="entry name" value="HTH_GNTR"/>
    <property type="match status" value="1"/>
</dbReference>
<organism evidence="6 7">
    <name type="scientific">Streptomyces brasiliensis</name>
    <dbReference type="NCBI Taxonomy" id="1954"/>
    <lineage>
        <taxon>Bacteria</taxon>
        <taxon>Bacillati</taxon>
        <taxon>Actinomycetota</taxon>
        <taxon>Actinomycetes</taxon>
        <taxon>Kitasatosporales</taxon>
        <taxon>Streptomycetaceae</taxon>
        <taxon>Streptomyces</taxon>
    </lineage>
</organism>
<dbReference type="Gene3D" id="1.10.10.10">
    <property type="entry name" value="Winged helix-like DNA-binding domain superfamily/Winged helix DNA-binding domain"/>
    <property type="match status" value="1"/>
</dbReference>
<dbReference type="Proteomes" id="UP000657574">
    <property type="component" value="Unassembled WGS sequence"/>
</dbReference>
<dbReference type="PANTHER" id="PTHR44846">
    <property type="entry name" value="MANNOSYL-D-GLYCERATE TRANSPORT/METABOLISM SYSTEM REPRESSOR MNGR-RELATED"/>
    <property type="match status" value="1"/>
</dbReference>
<dbReference type="InterPro" id="IPR036390">
    <property type="entry name" value="WH_DNA-bd_sf"/>
</dbReference>
<name>A0A917L0X8_9ACTN</name>
<evidence type="ECO:0000313" key="6">
    <source>
        <dbReference type="EMBL" id="GGJ36696.1"/>
    </source>
</evidence>
<feature type="domain" description="HTH gntR-type" evidence="5">
    <location>
        <begin position="37"/>
        <end position="107"/>
    </location>
</feature>
<evidence type="ECO:0000256" key="3">
    <source>
        <dbReference type="ARBA" id="ARBA00023163"/>
    </source>
</evidence>
<dbReference type="Pfam" id="PF00392">
    <property type="entry name" value="GntR"/>
    <property type="match status" value="1"/>
</dbReference>
<dbReference type="GO" id="GO:0003677">
    <property type="term" value="F:DNA binding"/>
    <property type="evidence" value="ECO:0007669"/>
    <property type="project" value="UniProtKB-KW"/>
</dbReference>
<feature type="region of interest" description="Disordered" evidence="4">
    <location>
        <begin position="1"/>
        <end position="41"/>
    </location>
</feature>
<dbReference type="InterPro" id="IPR000524">
    <property type="entry name" value="Tscrpt_reg_HTH_GntR"/>
</dbReference>
<keyword evidence="3" id="KW-0804">Transcription</keyword>
<reference evidence="6" key="1">
    <citation type="journal article" date="2014" name="Int. J. Syst. Evol. Microbiol.">
        <title>Complete genome sequence of Corynebacterium casei LMG S-19264T (=DSM 44701T), isolated from a smear-ripened cheese.</title>
        <authorList>
            <consortium name="US DOE Joint Genome Institute (JGI-PGF)"/>
            <person name="Walter F."/>
            <person name="Albersmeier A."/>
            <person name="Kalinowski J."/>
            <person name="Ruckert C."/>
        </authorList>
    </citation>
    <scope>NUCLEOTIDE SEQUENCE</scope>
    <source>
        <strain evidence="6">JCM 3086</strain>
    </source>
</reference>
<keyword evidence="1" id="KW-0805">Transcription regulation</keyword>
<dbReference type="SMART" id="SM00345">
    <property type="entry name" value="HTH_GNTR"/>
    <property type="match status" value="1"/>
</dbReference>
<evidence type="ECO:0000256" key="4">
    <source>
        <dbReference type="SAM" id="MobiDB-lite"/>
    </source>
</evidence>
<dbReference type="SUPFAM" id="SSF46785">
    <property type="entry name" value="Winged helix' DNA-binding domain"/>
    <property type="match status" value="1"/>
</dbReference>
<evidence type="ECO:0000259" key="5">
    <source>
        <dbReference type="PROSITE" id="PS50949"/>
    </source>
</evidence>
<dbReference type="InterPro" id="IPR036388">
    <property type="entry name" value="WH-like_DNA-bd_sf"/>
</dbReference>
<dbReference type="EMBL" id="BMQA01000020">
    <property type="protein sequence ID" value="GGJ36696.1"/>
    <property type="molecule type" value="Genomic_DNA"/>
</dbReference>
<evidence type="ECO:0000256" key="1">
    <source>
        <dbReference type="ARBA" id="ARBA00023015"/>
    </source>
</evidence>
<dbReference type="GO" id="GO:0045892">
    <property type="term" value="P:negative regulation of DNA-templated transcription"/>
    <property type="evidence" value="ECO:0007669"/>
    <property type="project" value="TreeGrafter"/>
</dbReference>
<gene>
    <name evidence="6" type="ORF">GCM10010121_054880</name>
</gene>
<protein>
    <recommendedName>
        <fullName evidence="5">HTH gntR-type domain-containing protein</fullName>
    </recommendedName>
</protein>
<dbReference type="InterPro" id="IPR050679">
    <property type="entry name" value="Bact_HTH_transcr_reg"/>
</dbReference>
<accession>A0A917L0X8</accession>
<comment type="caution">
    <text evidence="6">The sequence shown here is derived from an EMBL/GenBank/DDBJ whole genome shotgun (WGS) entry which is preliminary data.</text>
</comment>
<dbReference type="PANTHER" id="PTHR44846:SF17">
    <property type="entry name" value="GNTR-FAMILY TRANSCRIPTIONAL REGULATOR"/>
    <property type="match status" value="1"/>
</dbReference>
<evidence type="ECO:0000313" key="7">
    <source>
        <dbReference type="Proteomes" id="UP000657574"/>
    </source>
</evidence>
<sequence>MTYVNPPVKEASARAEIDLGPATLEPMEQSPEAPRQTPTAKEIAAEFRKKITGLNREYDPGDQLPAARKLAKDLGVQLMTVQSAYGQLRDEGLVLTQQGRGTFVRDPSVPLGTEPGSSPTFTALAAELSSIHDALRLLGERLDRLEQLVGDGTPPSP</sequence>
<dbReference type="GO" id="GO:0003700">
    <property type="term" value="F:DNA-binding transcription factor activity"/>
    <property type="evidence" value="ECO:0007669"/>
    <property type="project" value="InterPro"/>
</dbReference>